<dbReference type="PROSITE" id="PS51257">
    <property type="entry name" value="PROKAR_LIPOPROTEIN"/>
    <property type="match status" value="1"/>
</dbReference>
<name>A0A1T4TZG8_9BACT</name>
<evidence type="ECO:0000313" key="10">
    <source>
        <dbReference type="Proteomes" id="UP000190367"/>
    </source>
</evidence>
<evidence type="ECO:0000256" key="6">
    <source>
        <dbReference type="SAM" id="SignalP"/>
    </source>
</evidence>
<evidence type="ECO:0000313" key="9">
    <source>
        <dbReference type="EMBL" id="SKA45867.1"/>
    </source>
</evidence>
<feature type="chain" id="PRO_5010540711" evidence="6">
    <location>
        <begin position="19"/>
        <end position="500"/>
    </location>
</feature>
<organism evidence="9 10">
    <name type="scientific">Chitinophaga eiseniae</name>
    <dbReference type="NCBI Taxonomy" id="634771"/>
    <lineage>
        <taxon>Bacteria</taxon>
        <taxon>Pseudomonadati</taxon>
        <taxon>Bacteroidota</taxon>
        <taxon>Chitinophagia</taxon>
        <taxon>Chitinophagales</taxon>
        <taxon>Chitinophagaceae</taxon>
        <taxon>Chitinophaga</taxon>
    </lineage>
</organism>
<gene>
    <name evidence="9" type="ORF">SAMN04488128_107127</name>
</gene>
<dbReference type="SUPFAM" id="SSF48452">
    <property type="entry name" value="TPR-like"/>
    <property type="match status" value="1"/>
</dbReference>
<dbReference type="InterPro" id="IPR011990">
    <property type="entry name" value="TPR-like_helical_dom_sf"/>
</dbReference>
<evidence type="ECO:0000256" key="4">
    <source>
        <dbReference type="ARBA" id="ARBA00023136"/>
    </source>
</evidence>
<dbReference type="Gene3D" id="1.25.40.390">
    <property type="match status" value="1"/>
</dbReference>
<evidence type="ECO:0000259" key="7">
    <source>
        <dbReference type="Pfam" id="PF07980"/>
    </source>
</evidence>
<evidence type="ECO:0000256" key="2">
    <source>
        <dbReference type="ARBA" id="ARBA00006275"/>
    </source>
</evidence>
<dbReference type="CDD" id="cd08977">
    <property type="entry name" value="SusD"/>
    <property type="match status" value="1"/>
</dbReference>
<evidence type="ECO:0000259" key="8">
    <source>
        <dbReference type="Pfam" id="PF14322"/>
    </source>
</evidence>
<feature type="domain" description="SusD-like N-terminal" evidence="8">
    <location>
        <begin position="23"/>
        <end position="237"/>
    </location>
</feature>
<proteinExistence type="inferred from homology"/>
<dbReference type="Pfam" id="PF07980">
    <property type="entry name" value="SusD_RagB"/>
    <property type="match status" value="1"/>
</dbReference>
<comment type="subcellular location">
    <subcellularLocation>
        <location evidence="1">Cell outer membrane</location>
    </subcellularLocation>
</comment>
<keyword evidence="4" id="KW-0472">Membrane</keyword>
<dbReference type="Proteomes" id="UP000190367">
    <property type="component" value="Unassembled WGS sequence"/>
</dbReference>
<keyword evidence="5" id="KW-0998">Cell outer membrane</keyword>
<dbReference type="AlphaFoldDB" id="A0A1T4TZG8"/>
<dbReference type="STRING" id="634771.SAMN04488128_107127"/>
<evidence type="ECO:0000256" key="5">
    <source>
        <dbReference type="ARBA" id="ARBA00023237"/>
    </source>
</evidence>
<evidence type="ECO:0000256" key="3">
    <source>
        <dbReference type="ARBA" id="ARBA00022729"/>
    </source>
</evidence>
<protein>
    <submittedName>
        <fullName evidence="9">SusD family protein</fullName>
    </submittedName>
</protein>
<dbReference type="InterPro" id="IPR033985">
    <property type="entry name" value="SusD-like_N"/>
</dbReference>
<dbReference type="OrthoDB" id="630434at2"/>
<feature type="domain" description="RagB/SusD" evidence="7">
    <location>
        <begin position="349"/>
        <end position="499"/>
    </location>
</feature>
<dbReference type="Pfam" id="PF14322">
    <property type="entry name" value="SusD-like_3"/>
    <property type="match status" value="1"/>
</dbReference>
<reference evidence="10" key="1">
    <citation type="submission" date="2017-02" db="EMBL/GenBank/DDBJ databases">
        <authorList>
            <person name="Varghese N."/>
            <person name="Submissions S."/>
        </authorList>
    </citation>
    <scope>NUCLEOTIDE SEQUENCE [LARGE SCALE GENOMIC DNA]</scope>
    <source>
        <strain evidence="10">DSM 22224</strain>
    </source>
</reference>
<dbReference type="GO" id="GO:0009279">
    <property type="term" value="C:cell outer membrane"/>
    <property type="evidence" value="ECO:0007669"/>
    <property type="project" value="UniProtKB-SubCell"/>
</dbReference>
<dbReference type="EMBL" id="FUWZ01000007">
    <property type="protein sequence ID" value="SKA45867.1"/>
    <property type="molecule type" value="Genomic_DNA"/>
</dbReference>
<dbReference type="RefSeq" id="WP_078672952.1">
    <property type="nucleotide sequence ID" value="NZ_FUWZ01000007.1"/>
</dbReference>
<keyword evidence="3 6" id="KW-0732">Signal</keyword>
<sequence length="500" mass="55403">MKKNRLLFIAIFAAVAFAACNKDFLDTRPTNAVPDDQVFNSVDNAETALTGIWAYMYETYFTFAVPGLKSLDLTSDAMGSDVALTTSYGFRDSYTFIEMVDNTKNRVSAYWTILYKTIDNCNNFLSKIDNVPGDDAKRKLLKGQASALRGFCYLTLAEFYSFGVTTNPNGKSVPVYTEPANPSTPGKARSTVTQVYQQAIADLQAALPLLADYERDDTRKFKIDSKVTNGLLARAYLYSNQPAKAIDAAVAARNGYPLMSGDDYNKGFNDAGNVEWIWAQPQTPTQNVAASTFTFLDVSTPVSYYKSFKADPWFQGYFDSTDVRFRLFQWSTSGPGALLYKKFRFRDPGGMVSDVVLMRAAEMYLIEAEAYARTNNTTKAAEVLNVLRSARNSHLYNAAAGSSVTDTILLERRKELWGEGFSLVDIIRTGGTVVRKPFKTVNGTDSIIKVPQPDGSFVNVRGVGHRTVKLPDGSAFVKNSPYYLFAIPLSELQNNPNLNN</sequence>
<evidence type="ECO:0000256" key="1">
    <source>
        <dbReference type="ARBA" id="ARBA00004442"/>
    </source>
</evidence>
<accession>A0A1T4TZG8</accession>
<dbReference type="InterPro" id="IPR012944">
    <property type="entry name" value="SusD_RagB_dom"/>
</dbReference>
<comment type="similarity">
    <text evidence="2">Belongs to the SusD family.</text>
</comment>
<keyword evidence="10" id="KW-1185">Reference proteome</keyword>
<feature type="signal peptide" evidence="6">
    <location>
        <begin position="1"/>
        <end position="18"/>
    </location>
</feature>